<dbReference type="EMBL" id="AP012338">
    <property type="protein sequence ID" value="BAM03491.1"/>
    <property type="molecule type" value="Genomic_DNA"/>
</dbReference>
<keyword evidence="3 5" id="KW-0238">DNA-binding</keyword>
<evidence type="ECO:0000256" key="3">
    <source>
        <dbReference type="ARBA" id="ARBA00023125"/>
    </source>
</evidence>
<dbReference type="InterPro" id="IPR036271">
    <property type="entry name" value="Tet_transcr_reg_TetR-rel_C_sf"/>
</dbReference>
<dbReference type="PANTHER" id="PTHR47506">
    <property type="entry name" value="TRANSCRIPTIONAL REGULATORY PROTEIN"/>
    <property type="match status" value="1"/>
</dbReference>
<gene>
    <name evidence="7" type="ordered locus">PSMK_13320</name>
</gene>
<dbReference type="RefSeq" id="WP_014436710.1">
    <property type="nucleotide sequence ID" value="NC_017080.1"/>
</dbReference>
<dbReference type="InterPro" id="IPR001647">
    <property type="entry name" value="HTH_TetR"/>
</dbReference>
<dbReference type="InterPro" id="IPR009057">
    <property type="entry name" value="Homeodomain-like_sf"/>
</dbReference>
<keyword evidence="2" id="KW-0805">Transcription regulation</keyword>
<evidence type="ECO:0000256" key="4">
    <source>
        <dbReference type="ARBA" id="ARBA00023163"/>
    </source>
</evidence>
<organism evidence="7 8">
    <name type="scientific">Phycisphaera mikurensis (strain NBRC 102666 / KCTC 22515 / FYK2301M01)</name>
    <dbReference type="NCBI Taxonomy" id="1142394"/>
    <lineage>
        <taxon>Bacteria</taxon>
        <taxon>Pseudomonadati</taxon>
        <taxon>Planctomycetota</taxon>
        <taxon>Phycisphaerae</taxon>
        <taxon>Phycisphaerales</taxon>
        <taxon>Phycisphaeraceae</taxon>
        <taxon>Phycisphaera</taxon>
    </lineage>
</organism>
<proteinExistence type="predicted"/>
<dbReference type="STRING" id="1142394.PSMK_13320"/>
<evidence type="ECO:0000313" key="8">
    <source>
        <dbReference type="Proteomes" id="UP000007881"/>
    </source>
</evidence>
<evidence type="ECO:0000313" key="7">
    <source>
        <dbReference type="EMBL" id="BAM03491.1"/>
    </source>
</evidence>
<dbReference type="eggNOG" id="COG1309">
    <property type="taxonomic scope" value="Bacteria"/>
</dbReference>
<dbReference type="Proteomes" id="UP000007881">
    <property type="component" value="Chromosome"/>
</dbReference>
<dbReference type="Pfam" id="PF00440">
    <property type="entry name" value="TetR_N"/>
    <property type="match status" value="1"/>
</dbReference>
<evidence type="ECO:0000256" key="1">
    <source>
        <dbReference type="ARBA" id="ARBA00022491"/>
    </source>
</evidence>
<reference evidence="7 8" key="1">
    <citation type="submission" date="2012-02" db="EMBL/GenBank/DDBJ databases">
        <title>Complete genome sequence of Phycisphaera mikurensis NBRC 102666.</title>
        <authorList>
            <person name="Ankai A."/>
            <person name="Hosoyama A."/>
            <person name="Terui Y."/>
            <person name="Sekine M."/>
            <person name="Fukai R."/>
            <person name="Kato Y."/>
            <person name="Nakamura S."/>
            <person name="Yamada-Narita S."/>
            <person name="Kawakoshi A."/>
            <person name="Fukunaga Y."/>
            <person name="Yamazaki S."/>
            <person name="Fujita N."/>
        </authorList>
    </citation>
    <scope>NUCLEOTIDE SEQUENCE [LARGE SCALE GENOMIC DNA]</scope>
    <source>
        <strain evidence="8">NBRC 102666 / KCTC 22515 / FYK2301M01</strain>
    </source>
</reference>
<dbReference type="SUPFAM" id="SSF46689">
    <property type="entry name" value="Homeodomain-like"/>
    <property type="match status" value="1"/>
</dbReference>
<dbReference type="AlphaFoldDB" id="I0IE03"/>
<dbReference type="PANTHER" id="PTHR47506:SF6">
    <property type="entry name" value="HTH-TYPE TRANSCRIPTIONAL REPRESSOR NEMR"/>
    <property type="match status" value="1"/>
</dbReference>
<dbReference type="HOGENOM" id="CLU_069356_12_3_0"/>
<dbReference type="Pfam" id="PF08361">
    <property type="entry name" value="TetR_C_2"/>
    <property type="match status" value="1"/>
</dbReference>
<dbReference type="KEGG" id="phm:PSMK_13320"/>
<feature type="DNA-binding region" description="H-T-H motif" evidence="5">
    <location>
        <begin position="17"/>
        <end position="36"/>
    </location>
</feature>
<evidence type="ECO:0000256" key="2">
    <source>
        <dbReference type="ARBA" id="ARBA00023015"/>
    </source>
</evidence>
<dbReference type="PROSITE" id="PS50977">
    <property type="entry name" value="HTH_TETR_2"/>
    <property type="match status" value="1"/>
</dbReference>
<keyword evidence="1" id="KW-0678">Repressor</keyword>
<dbReference type="SUPFAM" id="SSF48498">
    <property type="entry name" value="Tetracyclin repressor-like, C-terminal domain"/>
    <property type="match status" value="1"/>
</dbReference>
<keyword evidence="8" id="KW-1185">Reference proteome</keyword>
<feature type="domain" description="HTH tetR-type" evidence="6">
    <location>
        <begin position="1"/>
        <end position="54"/>
    </location>
</feature>
<name>I0IE03_PHYMF</name>
<evidence type="ECO:0000256" key="5">
    <source>
        <dbReference type="PROSITE-ProRule" id="PRU00335"/>
    </source>
</evidence>
<evidence type="ECO:0000259" key="6">
    <source>
        <dbReference type="PROSITE" id="PS50977"/>
    </source>
</evidence>
<keyword evidence="4" id="KW-0804">Transcription</keyword>
<dbReference type="Gene3D" id="1.10.357.10">
    <property type="entry name" value="Tetracycline Repressor, domain 2"/>
    <property type="match status" value="1"/>
</dbReference>
<dbReference type="GO" id="GO:0003677">
    <property type="term" value="F:DNA binding"/>
    <property type="evidence" value="ECO:0007669"/>
    <property type="project" value="UniProtKB-UniRule"/>
</dbReference>
<dbReference type="OrthoDB" id="268339at2"/>
<protein>
    <submittedName>
        <fullName evidence="7">TetR family transcriptional regulator</fullName>
    </submittedName>
</protein>
<dbReference type="InterPro" id="IPR013572">
    <property type="entry name" value="Tscrpt_reg_MAATS_C"/>
</dbReference>
<accession>I0IE03</accession>
<sequence length="193" mass="21213">MSTALAIFARRGYAATRLADVADAMGVTRGAIYGHFASKQELFLAVVRKSQDPIYALLAEVEREAAAGVSPRASLRGMMLGWCRLLREDPQHRAGFELVMTKTTFVDELEELYEREKQLTRDVIRTVTRTVERGQAVGEFPAGLNPRDAGLTVYLHLMGLTQAWLFNPALFSLARRAETLADATLGGLGVQTA</sequence>